<keyword evidence="2" id="KW-1185">Reference proteome</keyword>
<sequence length="119" mass="13519">MVRVVEAGLVPARDVAEKSVMNHEVEMGLKVNNYLKEEGPDAAARSFGKYEFSSVNRRWGYTYKDKVRNRSCVPLVYYDIAVFGGICDNSTEVPENKDILTIKLKAASLLRVLEEYRNI</sequence>
<protein>
    <submittedName>
        <fullName evidence="1">Uncharacterized protein</fullName>
    </submittedName>
</protein>
<comment type="caution">
    <text evidence="1">The sequence shown here is derived from an EMBL/GenBank/DDBJ whole genome shotgun (WGS) entry which is preliminary data.</text>
</comment>
<evidence type="ECO:0000313" key="2">
    <source>
        <dbReference type="Proteomes" id="UP001187531"/>
    </source>
</evidence>
<name>A0AA88I502_ARTSF</name>
<accession>A0AA88I502</accession>
<dbReference type="AlphaFoldDB" id="A0AA88I502"/>
<organism evidence="1 2">
    <name type="scientific">Artemia franciscana</name>
    <name type="common">Brine shrimp</name>
    <name type="synonym">Artemia sanfranciscana</name>
    <dbReference type="NCBI Taxonomy" id="6661"/>
    <lineage>
        <taxon>Eukaryota</taxon>
        <taxon>Metazoa</taxon>
        <taxon>Ecdysozoa</taxon>
        <taxon>Arthropoda</taxon>
        <taxon>Crustacea</taxon>
        <taxon>Branchiopoda</taxon>
        <taxon>Anostraca</taxon>
        <taxon>Artemiidae</taxon>
        <taxon>Artemia</taxon>
    </lineage>
</organism>
<reference evidence="1" key="1">
    <citation type="submission" date="2023-07" db="EMBL/GenBank/DDBJ databases">
        <title>Chromosome-level genome assembly of Artemia franciscana.</title>
        <authorList>
            <person name="Jo E."/>
        </authorList>
    </citation>
    <scope>NUCLEOTIDE SEQUENCE</scope>
    <source>
        <tissue evidence="1">Whole body</tissue>
    </source>
</reference>
<evidence type="ECO:0000313" key="1">
    <source>
        <dbReference type="EMBL" id="KAK2722903.1"/>
    </source>
</evidence>
<dbReference type="Proteomes" id="UP001187531">
    <property type="component" value="Unassembled WGS sequence"/>
</dbReference>
<dbReference type="EMBL" id="JAVRJZ010000005">
    <property type="protein sequence ID" value="KAK2722903.1"/>
    <property type="molecule type" value="Genomic_DNA"/>
</dbReference>
<proteinExistence type="predicted"/>
<gene>
    <name evidence="1" type="ORF">QYM36_003185</name>
</gene>